<dbReference type="Gene3D" id="2.120.10.30">
    <property type="entry name" value="TolB, C-terminal domain"/>
    <property type="match status" value="1"/>
</dbReference>
<dbReference type="InterPro" id="IPR051288">
    <property type="entry name" value="Serum_paraoxonase/arylesterase"/>
</dbReference>
<dbReference type="PANTHER" id="PTHR11799:SF30">
    <property type="entry name" value="SERUM PARAOXONASE_ARYLESTERASE 2"/>
    <property type="match status" value="1"/>
</dbReference>
<gene>
    <name evidence="1" type="ORF">SLS58_003915</name>
</gene>
<dbReference type="PANTHER" id="PTHR11799">
    <property type="entry name" value="PARAOXONASE"/>
    <property type="match status" value="1"/>
</dbReference>
<organism evidence="1 2">
    <name type="scientific">Diplodia intermedia</name>
    <dbReference type="NCBI Taxonomy" id="856260"/>
    <lineage>
        <taxon>Eukaryota</taxon>
        <taxon>Fungi</taxon>
        <taxon>Dikarya</taxon>
        <taxon>Ascomycota</taxon>
        <taxon>Pezizomycotina</taxon>
        <taxon>Dothideomycetes</taxon>
        <taxon>Dothideomycetes incertae sedis</taxon>
        <taxon>Botryosphaeriales</taxon>
        <taxon>Botryosphaeriaceae</taxon>
        <taxon>Diplodia</taxon>
    </lineage>
</organism>
<reference evidence="1 2" key="1">
    <citation type="journal article" date="2023" name="Plant Dis.">
        <title>First Report of Diplodia intermedia Causing Canker and Dieback Diseases on Apple Trees in Canada.</title>
        <authorList>
            <person name="Ellouze W."/>
            <person name="Ilyukhin E."/>
            <person name="Sulman M."/>
            <person name="Ali S."/>
        </authorList>
    </citation>
    <scope>NUCLEOTIDE SEQUENCE [LARGE SCALE GENOMIC DNA]</scope>
    <source>
        <strain evidence="1 2">M45-28</strain>
    </source>
</reference>
<dbReference type="EMBL" id="JAKEKT020000020">
    <property type="protein sequence ID" value="KAL1645208.1"/>
    <property type="molecule type" value="Genomic_DNA"/>
</dbReference>
<name>A0ABR3TVU8_9PEZI</name>
<dbReference type="SUPFAM" id="SSF63829">
    <property type="entry name" value="Calcium-dependent phosphotriesterase"/>
    <property type="match status" value="1"/>
</dbReference>
<comment type="caution">
    <text evidence="1">The sequence shown here is derived from an EMBL/GenBank/DDBJ whole genome shotgun (WGS) entry which is preliminary data.</text>
</comment>
<accession>A0ABR3TVU8</accession>
<dbReference type="InterPro" id="IPR011042">
    <property type="entry name" value="6-blade_b-propeller_TolB-like"/>
</dbReference>
<evidence type="ECO:0000313" key="1">
    <source>
        <dbReference type="EMBL" id="KAL1645208.1"/>
    </source>
</evidence>
<proteinExistence type="predicted"/>
<dbReference type="Proteomes" id="UP001521184">
    <property type="component" value="Unassembled WGS sequence"/>
</dbReference>
<evidence type="ECO:0000313" key="2">
    <source>
        <dbReference type="Proteomes" id="UP001521184"/>
    </source>
</evidence>
<protein>
    <submittedName>
        <fullName evidence="1">Uncharacterized protein</fullName>
    </submittedName>
</protein>
<sequence length="484" mass="51580">MLGKIVPAVALGGVALLWPELSWRIGTLQLVTADVATLQNVTTFKEQQIKHQDILKNCEDVVVLEDQGVAILSCDPQRDAWNTVMGTFLDPTQPGAIFQWFYSDPDAYPQPLLLDNFGTRGSVDFHPLGIEYHAESSTLLVVNHASSGPTIEVFDYVPWGGFGRASATHRASVAHPAIWTPNSIHALNATSFLVTNDHFFRARDNYLAHKVETYAALPGGSVVQVTIPSTLPEPAATTDESMESSSPAPLALDPSTVTVTRVAANIPFANGIAVLDAGRTLAVASTGARSVKLYNITTAADSGAVSLNYKAEVRAPAMLDNLSVDSRGRLLAGGHARPGALTATVAFRARCLSLRAKAHAIAAAAEREVEKKLGDDVVQQQDPMLMSDQEDIAAAVEKKTVEVVMTDAERGVLERCAVAYDDTPPSWVGELVLVDDERGVPTGEWRELYVGSAFGSGTTAARDVAAGVVLVVGLYEKGVLVAKE</sequence>
<keyword evidence="2" id="KW-1185">Reference proteome</keyword>